<proteinExistence type="predicted"/>
<sequence>MAPYESFYGRACRTSLCWNEVGERQLTGPEIVDLTVEKVKVIRERLKTAQGRQKNYADKRRKDLEFQQGDRVFLKVSSWKGIMRFGKKGKLSPRYIGPYEILERIGKVAYWLALPPELSRIHNMFHVSMFRKYIPDPSHVLSYQPASVCTYVYICIYFAL</sequence>
<dbReference type="Proteomes" id="UP000233551">
    <property type="component" value="Unassembled WGS sequence"/>
</dbReference>
<protein>
    <recommendedName>
        <fullName evidence="1">Tf2-1-like SH3-like domain-containing protein</fullName>
    </recommendedName>
</protein>
<evidence type="ECO:0000259" key="1">
    <source>
        <dbReference type="Pfam" id="PF24626"/>
    </source>
</evidence>
<feature type="domain" description="Tf2-1-like SH3-like" evidence="1">
    <location>
        <begin position="69"/>
        <end position="133"/>
    </location>
</feature>
<gene>
    <name evidence="2" type="ORF">CRG98_018743</name>
</gene>
<dbReference type="EMBL" id="PGOL01001104">
    <property type="protein sequence ID" value="PKI60870.1"/>
    <property type="molecule type" value="Genomic_DNA"/>
</dbReference>
<keyword evidence="3" id="KW-1185">Reference proteome</keyword>
<dbReference type="STRING" id="22663.A0A2I0JYI6"/>
<name>A0A2I0JYI6_PUNGR</name>
<dbReference type="PANTHER" id="PTHR46148">
    <property type="entry name" value="CHROMO DOMAIN-CONTAINING PROTEIN"/>
    <property type="match status" value="1"/>
</dbReference>
<reference evidence="2 3" key="1">
    <citation type="submission" date="2017-11" db="EMBL/GenBank/DDBJ databases">
        <title>De-novo sequencing of pomegranate (Punica granatum L.) genome.</title>
        <authorList>
            <person name="Akparov Z."/>
            <person name="Amiraslanov A."/>
            <person name="Hajiyeva S."/>
            <person name="Abbasov M."/>
            <person name="Kaur K."/>
            <person name="Hamwieh A."/>
            <person name="Solovyev V."/>
            <person name="Salamov A."/>
            <person name="Braich B."/>
            <person name="Kosarev P."/>
            <person name="Mahmoud A."/>
            <person name="Hajiyev E."/>
            <person name="Babayeva S."/>
            <person name="Izzatullayeva V."/>
            <person name="Mammadov A."/>
            <person name="Mammadov A."/>
            <person name="Sharifova S."/>
            <person name="Ojaghi J."/>
            <person name="Eynullazada K."/>
            <person name="Bayramov B."/>
            <person name="Abdulazimova A."/>
            <person name="Shahmuradov I."/>
        </authorList>
    </citation>
    <scope>NUCLEOTIDE SEQUENCE [LARGE SCALE GENOMIC DNA]</scope>
    <source>
        <strain evidence="3">cv. AG2017</strain>
        <tissue evidence="2">Leaf</tissue>
    </source>
</reference>
<comment type="caution">
    <text evidence="2">The sequence shown here is derived from an EMBL/GenBank/DDBJ whole genome shotgun (WGS) entry which is preliminary data.</text>
</comment>
<evidence type="ECO:0000313" key="3">
    <source>
        <dbReference type="Proteomes" id="UP000233551"/>
    </source>
</evidence>
<dbReference type="InterPro" id="IPR056924">
    <property type="entry name" value="SH3_Tf2-1"/>
</dbReference>
<organism evidence="2 3">
    <name type="scientific">Punica granatum</name>
    <name type="common">Pomegranate</name>
    <dbReference type="NCBI Taxonomy" id="22663"/>
    <lineage>
        <taxon>Eukaryota</taxon>
        <taxon>Viridiplantae</taxon>
        <taxon>Streptophyta</taxon>
        <taxon>Embryophyta</taxon>
        <taxon>Tracheophyta</taxon>
        <taxon>Spermatophyta</taxon>
        <taxon>Magnoliopsida</taxon>
        <taxon>eudicotyledons</taxon>
        <taxon>Gunneridae</taxon>
        <taxon>Pentapetalae</taxon>
        <taxon>rosids</taxon>
        <taxon>malvids</taxon>
        <taxon>Myrtales</taxon>
        <taxon>Lythraceae</taxon>
        <taxon>Punica</taxon>
    </lineage>
</organism>
<dbReference type="Pfam" id="PF24626">
    <property type="entry name" value="SH3_Tf2-1"/>
    <property type="match status" value="1"/>
</dbReference>
<dbReference type="PANTHER" id="PTHR46148:SF60">
    <property type="entry name" value="CHROMO DOMAIN-CONTAINING PROTEIN"/>
    <property type="match status" value="1"/>
</dbReference>
<accession>A0A2I0JYI6</accession>
<evidence type="ECO:0000313" key="2">
    <source>
        <dbReference type="EMBL" id="PKI60870.1"/>
    </source>
</evidence>
<dbReference type="AlphaFoldDB" id="A0A2I0JYI6"/>